<feature type="compositionally biased region" description="Acidic residues" evidence="2">
    <location>
        <begin position="571"/>
        <end position="583"/>
    </location>
</feature>
<protein>
    <submittedName>
        <fullName evidence="3">Uncharacterized protein</fullName>
    </submittedName>
</protein>
<feature type="region of interest" description="Disordered" evidence="2">
    <location>
        <begin position="1"/>
        <end position="72"/>
    </location>
</feature>
<evidence type="ECO:0000256" key="2">
    <source>
        <dbReference type="SAM" id="MobiDB-lite"/>
    </source>
</evidence>
<feature type="region of interest" description="Disordered" evidence="2">
    <location>
        <begin position="824"/>
        <end position="872"/>
    </location>
</feature>
<gene>
    <name evidence="3" type="ORF">PFL1_06323</name>
</gene>
<feature type="compositionally biased region" description="Basic and acidic residues" evidence="2">
    <location>
        <begin position="89"/>
        <end position="98"/>
    </location>
</feature>
<feature type="compositionally biased region" description="Polar residues" evidence="2">
    <location>
        <begin position="708"/>
        <end position="717"/>
    </location>
</feature>
<accession>A0A061H2R9</accession>
<reference evidence="3 4" key="1">
    <citation type="journal article" date="2013" name="Plant Cell">
        <title>The transition from a phytopathogenic smut ancestor to an anamorphic biocontrol agent deciphered by comparative whole-genome analysis.</title>
        <authorList>
            <person name="Lefebvre F."/>
            <person name="Joly D.L."/>
            <person name="Labbe C."/>
            <person name="Teichmann B."/>
            <person name="Linning R."/>
            <person name="Belzile F."/>
            <person name="Bakkeren G."/>
            <person name="Belanger R.R."/>
        </authorList>
    </citation>
    <scope>NUCLEOTIDE SEQUENCE [LARGE SCALE GENOMIC DNA]</scope>
    <source>
        <strain evidence="3 4">PF-1</strain>
    </source>
</reference>
<feature type="compositionally biased region" description="Polar residues" evidence="2">
    <location>
        <begin position="1"/>
        <end position="15"/>
    </location>
</feature>
<feature type="compositionally biased region" description="Low complexity" evidence="2">
    <location>
        <begin position="102"/>
        <end position="113"/>
    </location>
</feature>
<dbReference type="RefSeq" id="XP_007882055.1">
    <property type="nucleotide sequence ID" value="XM_007883864.1"/>
</dbReference>
<feature type="region of interest" description="Disordered" evidence="2">
    <location>
        <begin position="418"/>
        <end position="469"/>
    </location>
</feature>
<name>A0A061H2R9_9BASI</name>
<feature type="region of interest" description="Disordered" evidence="2">
    <location>
        <begin position="565"/>
        <end position="584"/>
    </location>
</feature>
<feature type="region of interest" description="Disordered" evidence="2">
    <location>
        <begin position="85"/>
        <end position="155"/>
    </location>
</feature>
<feature type="region of interest" description="Disordered" evidence="2">
    <location>
        <begin position="612"/>
        <end position="649"/>
    </location>
</feature>
<evidence type="ECO:0000313" key="4">
    <source>
        <dbReference type="Proteomes" id="UP000053664"/>
    </source>
</evidence>
<feature type="compositionally biased region" description="Low complexity" evidence="2">
    <location>
        <begin position="24"/>
        <end position="38"/>
    </location>
</feature>
<feature type="coiled-coil region" evidence="1">
    <location>
        <begin position="325"/>
        <end position="412"/>
    </location>
</feature>
<feature type="compositionally biased region" description="Polar residues" evidence="2">
    <location>
        <begin position="421"/>
        <end position="443"/>
    </location>
</feature>
<dbReference type="Proteomes" id="UP000053664">
    <property type="component" value="Unassembled WGS sequence"/>
</dbReference>
<dbReference type="KEGG" id="pfp:PFL1_06323"/>
<dbReference type="GeneID" id="19320401"/>
<feature type="compositionally biased region" description="Basic and acidic residues" evidence="2">
    <location>
        <begin position="617"/>
        <end position="626"/>
    </location>
</feature>
<feature type="region of interest" description="Disordered" evidence="2">
    <location>
        <begin position="191"/>
        <end position="241"/>
    </location>
</feature>
<evidence type="ECO:0000256" key="1">
    <source>
        <dbReference type="SAM" id="Coils"/>
    </source>
</evidence>
<feature type="region of interest" description="Disordered" evidence="2">
    <location>
        <begin position="291"/>
        <end position="323"/>
    </location>
</feature>
<feature type="compositionally biased region" description="Basic residues" evidence="2">
    <location>
        <begin position="828"/>
        <end position="844"/>
    </location>
</feature>
<sequence length="927" mass="99020">MHNRSAPSRPTTRLSSCHPPIPLSAPFTSSPASTASAPLGPPPQAPLRSSSSRRPERNGVPPAKDIFKTPTLGITTTIKRRLVIRPLKPRCEQSHSRPDPSAAAVKMTTDAAAGPSVALSRPGLEGQSNLAESVPKPTPVPSSTTTKARDTQAQPVLPSHTIIKPALAAQRLSAAPAMPATSLVQAASASSSTRAPSLQLPAKPKPIKIVPGENRPPPAAATAATATTQRRGKGRSNKSWTDQVAAKLGQAGALAIPAPSIDRATELIQHRSTQWQAVPDDQAEVVSLPIKPTPTARRSASLGRKRKSSELARPPSPTWANRSTREAKVIKLSELVRQLEEEKRELEGWEQRGPDIEAGRVPGMAAASWPTAPGKSIKEAKVMKLSELVTQLEQEGRELDETRQRAAELEAGRVPGIASITWPSPWTQQHHGAGSPSSTSSDRLGSPHAKKARTDAQGDPHGAADSSVATSARLHARRMNLVAKLLKDVPLFTDRCLECDKPSPRSWSSFSCPHCPSVRRRDETLDLDAALPPPRMEIAYTGFRADLGGACIALGDVTGSKVGGVVRDGRDDEEGEGEGDEVEGSCTRRTWKTWDDGVTTCEYEIAVRAGGMPFEGDGERRRESQSGRRMSSVGVRHALPPHRQPIDADDGRLSWEERKRKLLHDLVAPQMGYVLQTAPRCFSLRFAPGGGEVDRDAFASLLPHPPSSAGTGSTRGTYTDDDGEDEGMPECLYDACEYINDLVSRSPFVSRRDTSDRGTTQPYFCAGTVVVGYDLKMVFNTKILPSLSLSPSSSIYVDEGPGGGGRYIGLLSLGSPSTCAVHLLPPSPHHRRPAAGPTTKRRMTKVPTSSFGPPSLSPTTTTTTTTTTTAKTNPKPVLSLCMSSGDCINLEDSLWSRCQVSLSARGLAVWILFHSPADADADADAPP</sequence>
<dbReference type="EMBL" id="KE361647">
    <property type="protein sequence ID" value="EPQ26115.1"/>
    <property type="molecule type" value="Genomic_DNA"/>
</dbReference>
<keyword evidence="1" id="KW-0175">Coiled coil</keyword>
<evidence type="ECO:0000313" key="3">
    <source>
        <dbReference type="EMBL" id="EPQ26115.1"/>
    </source>
</evidence>
<dbReference type="AlphaFoldDB" id="A0A061H2R9"/>
<organism evidence="3 4">
    <name type="scientific">Pseudozyma flocculosa PF-1</name>
    <dbReference type="NCBI Taxonomy" id="1277687"/>
    <lineage>
        <taxon>Eukaryota</taxon>
        <taxon>Fungi</taxon>
        <taxon>Dikarya</taxon>
        <taxon>Basidiomycota</taxon>
        <taxon>Ustilaginomycotina</taxon>
        <taxon>Ustilaginomycetes</taxon>
        <taxon>Ustilaginales</taxon>
        <taxon>Ustilaginaceae</taxon>
        <taxon>Pseudozyma</taxon>
    </lineage>
</organism>
<feature type="compositionally biased region" description="Low complexity" evidence="2">
    <location>
        <begin position="859"/>
        <end position="869"/>
    </location>
</feature>
<dbReference type="HOGENOM" id="CLU_315256_0_0_1"/>
<proteinExistence type="predicted"/>
<feature type="region of interest" description="Disordered" evidence="2">
    <location>
        <begin position="697"/>
        <end position="726"/>
    </location>
</feature>